<evidence type="ECO:0000256" key="1">
    <source>
        <dbReference type="ARBA" id="ARBA00004141"/>
    </source>
</evidence>
<comment type="caution">
    <text evidence="8">The sequence shown here is derived from an EMBL/GenBank/DDBJ whole genome shotgun (WGS) entry which is preliminary data.</text>
</comment>
<keyword evidence="9" id="KW-1185">Reference proteome</keyword>
<feature type="transmembrane region" description="Helical" evidence="6">
    <location>
        <begin position="194"/>
        <end position="214"/>
    </location>
</feature>
<dbReference type="InterPro" id="IPR037185">
    <property type="entry name" value="EmrE-like"/>
</dbReference>
<organism evidence="8 9">
    <name type="scientific">Rhizobium skierniewicense</name>
    <dbReference type="NCBI Taxonomy" id="984260"/>
    <lineage>
        <taxon>Bacteria</taxon>
        <taxon>Pseudomonadati</taxon>
        <taxon>Pseudomonadota</taxon>
        <taxon>Alphaproteobacteria</taxon>
        <taxon>Hyphomicrobiales</taxon>
        <taxon>Rhizobiaceae</taxon>
        <taxon>Rhizobium/Agrobacterium group</taxon>
        <taxon>Rhizobium</taxon>
    </lineage>
</organism>
<evidence type="ECO:0000256" key="5">
    <source>
        <dbReference type="ARBA" id="ARBA00023136"/>
    </source>
</evidence>
<keyword evidence="3 6" id="KW-0812">Transmembrane</keyword>
<evidence type="ECO:0000256" key="6">
    <source>
        <dbReference type="SAM" id="Phobius"/>
    </source>
</evidence>
<feature type="transmembrane region" description="Helical" evidence="6">
    <location>
        <begin position="259"/>
        <end position="278"/>
    </location>
</feature>
<feature type="transmembrane region" description="Helical" evidence="6">
    <location>
        <begin position="161"/>
        <end position="182"/>
    </location>
</feature>
<reference evidence="8 9" key="1">
    <citation type="submission" date="2020-08" db="EMBL/GenBank/DDBJ databases">
        <title>Genomic Encyclopedia of Type Strains, Phase IV (KMG-IV): sequencing the most valuable type-strain genomes for metagenomic binning, comparative biology and taxonomic classification.</title>
        <authorList>
            <person name="Goeker M."/>
        </authorList>
    </citation>
    <scope>NUCLEOTIDE SEQUENCE [LARGE SCALE GENOMIC DNA]</scope>
    <source>
        <strain evidence="8 9">DSM 26438</strain>
    </source>
</reference>
<feature type="transmembrane region" description="Helical" evidence="6">
    <location>
        <begin position="81"/>
        <end position="101"/>
    </location>
</feature>
<feature type="transmembrane region" description="Helical" evidence="6">
    <location>
        <begin position="50"/>
        <end position="69"/>
    </location>
</feature>
<dbReference type="InterPro" id="IPR000620">
    <property type="entry name" value="EamA_dom"/>
</dbReference>
<evidence type="ECO:0000256" key="3">
    <source>
        <dbReference type="ARBA" id="ARBA00022692"/>
    </source>
</evidence>
<proteinExistence type="inferred from homology"/>
<evidence type="ECO:0000313" key="8">
    <source>
        <dbReference type="EMBL" id="MBB3944461.1"/>
    </source>
</evidence>
<feature type="domain" description="EamA" evidence="7">
    <location>
        <begin position="165"/>
        <end position="299"/>
    </location>
</feature>
<protein>
    <submittedName>
        <fullName evidence="8">Drug/metabolite transporter (DMT)-like permease</fullName>
    </submittedName>
</protein>
<feature type="domain" description="EamA" evidence="7">
    <location>
        <begin position="19"/>
        <end position="148"/>
    </location>
</feature>
<comment type="subcellular location">
    <subcellularLocation>
        <location evidence="1">Membrane</location>
        <topology evidence="1">Multi-pass membrane protein</topology>
    </subcellularLocation>
</comment>
<keyword evidence="5 6" id="KW-0472">Membrane</keyword>
<sequence>MALLQNAGARATTSAHENIGLILGTVAVLAFSLTLPITRYLTHYLNTWDIGLGRSCLAAMGAVVVLMATRQRFPTRQQWGRLALTASGIAFGFPLLTALGMKTVPASHGGIVLGSLPLATALIGCFLSKERPSFAFWVVALVGFALVFTFSLYSQGGTADLSFYTGDLALIGAVVMAGIGYAQGGILARSLGGWQVICWTLVASLPLLIPATIATANWDNFAALPVVPWVAFAFLALVNSLIGFFFWYQALAIGGIARVSQVQLLQPFFTWLFAVWFLGEDLSLVTLVFTALTIATVIIGKRTLVR</sequence>
<keyword evidence="4 6" id="KW-1133">Transmembrane helix</keyword>
<evidence type="ECO:0000313" key="9">
    <source>
        <dbReference type="Proteomes" id="UP000565286"/>
    </source>
</evidence>
<dbReference type="RefSeq" id="WP_183893494.1">
    <property type="nucleotide sequence ID" value="NZ_JACIDV010000001.1"/>
</dbReference>
<accession>A0A7W6CC07</accession>
<feature type="transmembrane region" description="Helical" evidence="6">
    <location>
        <begin position="107"/>
        <end position="127"/>
    </location>
</feature>
<feature type="transmembrane region" description="Helical" evidence="6">
    <location>
        <begin position="226"/>
        <end position="247"/>
    </location>
</feature>
<dbReference type="AlphaFoldDB" id="A0A7W6CC07"/>
<name>A0A7W6CC07_9HYPH</name>
<dbReference type="PANTHER" id="PTHR32322:SF2">
    <property type="entry name" value="EAMA DOMAIN-CONTAINING PROTEIN"/>
    <property type="match status" value="1"/>
</dbReference>
<dbReference type="PANTHER" id="PTHR32322">
    <property type="entry name" value="INNER MEMBRANE TRANSPORTER"/>
    <property type="match status" value="1"/>
</dbReference>
<feature type="transmembrane region" description="Helical" evidence="6">
    <location>
        <begin position="284"/>
        <end position="300"/>
    </location>
</feature>
<evidence type="ECO:0000256" key="2">
    <source>
        <dbReference type="ARBA" id="ARBA00007362"/>
    </source>
</evidence>
<dbReference type="GO" id="GO:0016020">
    <property type="term" value="C:membrane"/>
    <property type="evidence" value="ECO:0007669"/>
    <property type="project" value="UniProtKB-SubCell"/>
</dbReference>
<feature type="transmembrane region" description="Helical" evidence="6">
    <location>
        <begin position="20"/>
        <end position="38"/>
    </location>
</feature>
<feature type="transmembrane region" description="Helical" evidence="6">
    <location>
        <begin position="134"/>
        <end position="155"/>
    </location>
</feature>
<evidence type="ECO:0000256" key="4">
    <source>
        <dbReference type="ARBA" id="ARBA00022989"/>
    </source>
</evidence>
<dbReference type="SUPFAM" id="SSF103481">
    <property type="entry name" value="Multidrug resistance efflux transporter EmrE"/>
    <property type="match status" value="2"/>
</dbReference>
<gene>
    <name evidence="8" type="ORF">GGQ73_000384</name>
</gene>
<dbReference type="Pfam" id="PF00892">
    <property type="entry name" value="EamA"/>
    <property type="match status" value="2"/>
</dbReference>
<dbReference type="EMBL" id="JACIDV010000001">
    <property type="protein sequence ID" value="MBB3944461.1"/>
    <property type="molecule type" value="Genomic_DNA"/>
</dbReference>
<dbReference type="InterPro" id="IPR050638">
    <property type="entry name" value="AA-Vitamin_Transporters"/>
</dbReference>
<comment type="similarity">
    <text evidence="2">Belongs to the EamA transporter family.</text>
</comment>
<dbReference type="Proteomes" id="UP000565286">
    <property type="component" value="Unassembled WGS sequence"/>
</dbReference>
<evidence type="ECO:0000259" key="7">
    <source>
        <dbReference type="Pfam" id="PF00892"/>
    </source>
</evidence>